<evidence type="ECO:0000256" key="1">
    <source>
        <dbReference type="SAM" id="MobiDB-lite"/>
    </source>
</evidence>
<dbReference type="AlphaFoldDB" id="A0A8H7F7D7"/>
<dbReference type="EMBL" id="JABXXO010000003">
    <property type="protein sequence ID" value="KAF7782165.1"/>
    <property type="molecule type" value="Genomic_DNA"/>
</dbReference>
<protein>
    <submittedName>
        <fullName evidence="2">Uncharacterized protein</fullName>
    </submittedName>
</protein>
<dbReference type="Proteomes" id="UP000629468">
    <property type="component" value="Unassembled WGS sequence"/>
</dbReference>
<organism evidence="2 3">
    <name type="scientific">Agaricus bisporus var. burnettii</name>
    <dbReference type="NCBI Taxonomy" id="192524"/>
    <lineage>
        <taxon>Eukaryota</taxon>
        <taxon>Fungi</taxon>
        <taxon>Dikarya</taxon>
        <taxon>Basidiomycota</taxon>
        <taxon>Agaricomycotina</taxon>
        <taxon>Agaricomycetes</taxon>
        <taxon>Agaricomycetidae</taxon>
        <taxon>Agaricales</taxon>
        <taxon>Agaricineae</taxon>
        <taxon>Agaricaceae</taxon>
        <taxon>Agaricus</taxon>
    </lineage>
</organism>
<evidence type="ECO:0000313" key="3">
    <source>
        <dbReference type="Proteomes" id="UP000629468"/>
    </source>
</evidence>
<proteinExistence type="predicted"/>
<evidence type="ECO:0000313" key="2">
    <source>
        <dbReference type="EMBL" id="KAF7782165.1"/>
    </source>
</evidence>
<feature type="compositionally biased region" description="Polar residues" evidence="1">
    <location>
        <begin position="370"/>
        <end position="379"/>
    </location>
</feature>
<feature type="region of interest" description="Disordered" evidence="1">
    <location>
        <begin position="325"/>
        <end position="379"/>
    </location>
</feature>
<name>A0A8H7F7D7_AGABI</name>
<accession>A0A8H7F7D7</accession>
<reference evidence="2 3" key="1">
    <citation type="journal article" name="Sci. Rep.">
        <title>Telomere-to-telomere assembled and centromere annotated genomes of the two main subspecies of the button mushroom Agaricus bisporus reveal especially polymorphic chromosome ends.</title>
        <authorList>
            <person name="Sonnenberg A.S.M."/>
            <person name="Sedaghat-Telgerd N."/>
            <person name="Lavrijssen B."/>
            <person name="Ohm R.A."/>
            <person name="Hendrickx P.M."/>
            <person name="Scholtmeijer K."/>
            <person name="Baars J.J.P."/>
            <person name="van Peer A."/>
        </authorList>
    </citation>
    <scope>NUCLEOTIDE SEQUENCE [LARGE SCALE GENOMIC DNA]</scope>
    <source>
        <strain evidence="2 3">H119_p4</strain>
    </source>
</reference>
<gene>
    <name evidence="2" type="ORF">Agabi119p4_1541</name>
</gene>
<sequence length="379" mass="42260">MHAVAPRSGMATYLTLGHLEEYLINPLRRLSFPQAGFRPSHFSFVLLLYYEMGRSELKLSKIIRRIFRPLTGCGTNDLVHSKSKAKKSTSKPLRLWGGIFSASNDVKDDASSFMSPMPNELYSRPSGDRCFLPPLNLDDTLDWSGDEYDSVRLSFIQCADIIDMFPATPPISRSHTLPSRHSKQSLPLTPLVHSRDFFNEREQDTETYHLPRRVLKKVSERSPTPLPLLFSQGPPPYSLPSMPFDMLTRTHMHHDNSPSHYESDLYGSPPDSLYALSTGLTSTQNSQQSLGSPLLLSPNSNMRSRLNASSSSILIPNHLATSVSFQDLNNPTSSSSPPPSSPSSLRSVRSRVPGLERRLPGSPRRKFSLSHDSANPDSL</sequence>
<comment type="caution">
    <text evidence="2">The sequence shown here is derived from an EMBL/GenBank/DDBJ whole genome shotgun (WGS) entry which is preliminary data.</text>
</comment>
<feature type="compositionally biased region" description="Low complexity" evidence="1">
    <location>
        <begin position="342"/>
        <end position="353"/>
    </location>
</feature>